<dbReference type="SUPFAM" id="SSF46689">
    <property type="entry name" value="Homeodomain-like"/>
    <property type="match status" value="1"/>
</dbReference>
<dbReference type="Proteomes" id="UP000004198">
    <property type="component" value="Unassembled WGS sequence"/>
</dbReference>
<protein>
    <submittedName>
        <fullName evidence="5">Transcriptional regulator, PucR family</fullName>
    </submittedName>
</protein>
<dbReference type="Pfam" id="PF07905">
    <property type="entry name" value="PucR"/>
    <property type="match status" value="1"/>
</dbReference>
<dbReference type="EMBL" id="ACVI01000033">
    <property type="protein sequence ID" value="EET87268.1"/>
    <property type="molecule type" value="Genomic_DNA"/>
</dbReference>
<dbReference type="Gene3D" id="1.10.10.2840">
    <property type="entry name" value="PucR C-terminal helix-turn-helix domain"/>
    <property type="match status" value="1"/>
</dbReference>
<dbReference type="InterPro" id="IPR025736">
    <property type="entry name" value="PucR_C-HTH_dom"/>
</dbReference>
<evidence type="ECO:0000313" key="6">
    <source>
        <dbReference type="Proteomes" id="UP000004198"/>
    </source>
</evidence>
<dbReference type="eggNOG" id="COG2508">
    <property type="taxonomic scope" value="Bacteria"/>
</dbReference>
<feature type="domain" description="PucR C-terminal helix-turn-helix" evidence="3">
    <location>
        <begin position="344"/>
        <end position="394"/>
    </location>
</feature>
<dbReference type="AlphaFoldDB" id="C6PTW9"/>
<gene>
    <name evidence="5" type="ORF">CcarbDRAFT_2236</name>
</gene>
<dbReference type="KEGG" id="cck:Ccar_23740"/>
<sequence>MNVRFDQLIKLPELKDLKLVGGNKGLFKTVSWFHFIETSDHVGYVQKDELILLTGIGILNNNLNFIELINKLIEKKAAGLIVNIGKYFKQVPDCVKKIANDNDFPVFEIPWEINLSKITRSICNYIVKMHLDELIYEDLLMNIIYFNKTTYEEFIEKISLCENNSLNSFRIIIVKIANFEQYLCSKNIRDNEMITNIKDSFLRSVNNSIWDAKCRPISFFNNESVVFLLINEKEKCMDLKMFTENIILNCKKVFSDININIGIGNLYSEFSDIKKSYIEAQKALKAIQSEYHCDKSIFYSDIGAYKLLTEIGNTSLLKEYYYDTVGKLDRYDMQNNTDFSKIFHTFLLEDGNYIKTAQKLYLHRNTLMYKINKIHEIISENSLGPKVKFQYYIGYLIKYMNNF</sequence>
<evidence type="ECO:0000256" key="1">
    <source>
        <dbReference type="ARBA" id="ARBA00006754"/>
    </source>
</evidence>
<keyword evidence="6" id="KW-1185">Reference proteome</keyword>
<evidence type="ECO:0000313" key="5">
    <source>
        <dbReference type="EMBL" id="EET87268.1"/>
    </source>
</evidence>
<feature type="domain" description="CdaR GGDEF-like" evidence="4">
    <location>
        <begin position="172"/>
        <end position="286"/>
    </location>
</feature>
<organism evidence="5 6">
    <name type="scientific">Clostridium carboxidivorans P7</name>
    <dbReference type="NCBI Taxonomy" id="536227"/>
    <lineage>
        <taxon>Bacteria</taxon>
        <taxon>Bacillati</taxon>
        <taxon>Bacillota</taxon>
        <taxon>Clostridia</taxon>
        <taxon>Eubacteriales</taxon>
        <taxon>Clostridiaceae</taxon>
        <taxon>Clostridium</taxon>
    </lineage>
</organism>
<feature type="domain" description="Purine catabolism PurC-like" evidence="2">
    <location>
        <begin position="7"/>
        <end position="126"/>
    </location>
</feature>
<dbReference type="InterPro" id="IPR041522">
    <property type="entry name" value="CdaR_GGDEF"/>
</dbReference>
<dbReference type="InterPro" id="IPR051448">
    <property type="entry name" value="CdaR-like_regulators"/>
</dbReference>
<dbReference type="PATRIC" id="fig|536227.13.peg.4901"/>
<dbReference type="InterPro" id="IPR042070">
    <property type="entry name" value="PucR_C-HTH_sf"/>
</dbReference>
<evidence type="ECO:0000259" key="2">
    <source>
        <dbReference type="Pfam" id="PF07905"/>
    </source>
</evidence>
<dbReference type="Pfam" id="PF13556">
    <property type="entry name" value="HTH_30"/>
    <property type="match status" value="1"/>
</dbReference>
<name>C6PTW9_9CLOT</name>
<dbReference type="OrthoDB" id="143422at2"/>
<reference evidence="5 6" key="1">
    <citation type="submission" date="2009-06" db="EMBL/GenBank/DDBJ databases">
        <title>The draft genome of Clostridium carboxidivorans P7.</title>
        <authorList>
            <consortium name="US DOE Joint Genome Institute (JGI-PGF)"/>
            <person name="Lucas S."/>
            <person name="Copeland A."/>
            <person name="Lapidus A."/>
            <person name="Glavina del Rio T."/>
            <person name="Tice H."/>
            <person name="Bruce D."/>
            <person name="Goodwin L."/>
            <person name="Pitluck S."/>
            <person name="Larimer F."/>
            <person name="Land M.L."/>
            <person name="Hauser L."/>
            <person name="Hemme C.L."/>
        </authorList>
    </citation>
    <scope>NUCLEOTIDE SEQUENCE [LARGE SCALE GENOMIC DNA]</scope>
    <source>
        <strain evidence="5 6">P7</strain>
    </source>
</reference>
<evidence type="ECO:0000259" key="4">
    <source>
        <dbReference type="Pfam" id="PF17853"/>
    </source>
</evidence>
<dbReference type="PANTHER" id="PTHR33744:SF1">
    <property type="entry name" value="DNA-BINDING TRANSCRIPTIONAL ACTIVATOR ADER"/>
    <property type="match status" value="1"/>
</dbReference>
<comment type="caution">
    <text evidence="5">The sequence shown here is derived from an EMBL/GenBank/DDBJ whole genome shotgun (WGS) entry which is preliminary data.</text>
</comment>
<dbReference type="InterPro" id="IPR012914">
    <property type="entry name" value="PucR_dom"/>
</dbReference>
<proteinExistence type="inferred from homology"/>
<evidence type="ECO:0000259" key="3">
    <source>
        <dbReference type="Pfam" id="PF13556"/>
    </source>
</evidence>
<dbReference type="STRING" id="536227.Ccar_23740"/>
<dbReference type="RefSeq" id="WP_007061121.1">
    <property type="nucleotide sequence ID" value="NZ_ACVI01000033.1"/>
</dbReference>
<comment type="similarity">
    <text evidence="1">Belongs to the CdaR family.</text>
</comment>
<dbReference type="InterPro" id="IPR009057">
    <property type="entry name" value="Homeodomain-like_sf"/>
</dbReference>
<accession>C6PTW9</accession>
<dbReference type="Pfam" id="PF17853">
    <property type="entry name" value="GGDEF_2"/>
    <property type="match status" value="1"/>
</dbReference>
<dbReference type="PANTHER" id="PTHR33744">
    <property type="entry name" value="CARBOHYDRATE DIACID REGULATOR"/>
    <property type="match status" value="1"/>
</dbReference>